<dbReference type="RefSeq" id="WP_244876123.1">
    <property type="nucleotide sequence ID" value="NZ_BAAATW010000010.1"/>
</dbReference>
<evidence type="ECO:0000313" key="9">
    <source>
        <dbReference type="Proteomes" id="UP000680865"/>
    </source>
</evidence>
<evidence type="ECO:0000259" key="7">
    <source>
        <dbReference type="PROSITE" id="PS50983"/>
    </source>
</evidence>
<feature type="chain" id="PRO_5039036589" evidence="6">
    <location>
        <begin position="18"/>
        <end position="353"/>
    </location>
</feature>
<feature type="compositionally biased region" description="Low complexity" evidence="5">
    <location>
        <begin position="30"/>
        <end position="42"/>
    </location>
</feature>
<dbReference type="CDD" id="cd01146">
    <property type="entry name" value="FhuD"/>
    <property type="match status" value="1"/>
</dbReference>
<gene>
    <name evidence="8" type="ORF">Aco04nite_39420</name>
</gene>
<dbReference type="SUPFAM" id="SSF53807">
    <property type="entry name" value="Helical backbone' metal receptor"/>
    <property type="match status" value="1"/>
</dbReference>
<evidence type="ECO:0000256" key="2">
    <source>
        <dbReference type="ARBA" id="ARBA00008814"/>
    </source>
</evidence>
<feature type="domain" description="Fe/B12 periplasmic-binding" evidence="7">
    <location>
        <begin position="75"/>
        <end position="353"/>
    </location>
</feature>
<proteinExistence type="inferred from homology"/>
<dbReference type="PANTHER" id="PTHR30532:SF1">
    <property type="entry name" value="IRON(3+)-HYDROXAMATE-BINDING PROTEIN FHUD"/>
    <property type="match status" value="1"/>
</dbReference>
<comment type="similarity">
    <text evidence="2">Belongs to the bacterial solute-binding protein 8 family.</text>
</comment>
<comment type="caution">
    <text evidence="8">The sequence shown here is derived from an EMBL/GenBank/DDBJ whole genome shotgun (WGS) entry which is preliminary data.</text>
</comment>
<keyword evidence="4 6" id="KW-0732">Signal</keyword>
<keyword evidence="3" id="KW-0813">Transport</keyword>
<accession>A0A919SM45</accession>
<comment type="subcellular location">
    <subcellularLocation>
        <location evidence="1">Cell envelope</location>
    </subcellularLocation>
</comment>
<dbReference type="GO" id="GO:0030288">
    <property type="term" value="C:outer membrane-bounded periplasmic space"/>
    <property type="evidence" value="ECO:0007669"/>
    <property type="project" value="TreeGrafter"/>
</dbReference>
<dbReference type="Pfam" id="PF01497">
    <property type="entry name" value="Peripla_BP_2"/>
    <property type="match status" value="1"/>
</dbReference>
<evidence type="ECO:0000256" key="4">
    <source>
        <dbReference type="ARBA" id="ARBA00022729"/>
    </source>
</evidence>
<evidence type="ECO:0000256" key="3">
    <source>
        <dbReference type="ARBA" id="ARBA00022448"/>
    </source>
</evidence>
<feature type="signal peptide" evidence="6">
    <location>
        <begin position="1"/>
        <end position="17"/>
    </location>
</feature>
<organism evidence="8 9">
    <name type="scientific">Winogradskya consettensis</name>
    <dbReference type="NCBI Taxonomy" id="113560"/>
    <lineage>
        <taxon>Bacteria</taxon>
        <taxon>Bacillati</taxon>
        <taxon>Actinomycetota</taxon>
        <taxon>Actinomycetes</taxon>
        <taxon>Micromonosporales</taxon>
        <taxon>Micromonosporaceae</taxon>
        <taxon>Winogradskya</taxon>
    </lineage>
</organism>
<evidence type="ECO:0000256" key="1">
    <source>
        <dbReference type="ARBA" id="ARBA00004196"/>
    </source>
</evidence>
<dbReference type="PROSITE" id="PS50983">
    <property type="entry name" value="FE_B12_PBP"/>
    <property type="match status" value="1"/>
</dbReference>
<dbReference type="Gene3D" id="3.40.50.1980">
    <property type="entry name" value="Nitrogenase molybdenum iron protein domain"/>
    <property type="match status" value="2"/>
</dbReference>
<evidence type="ECO:0000256" key="6">
    <source>
        <dbReference type="SAM" id="SignalP"/>
    </source>
</evidence>
<name>A0A919SM45_9ACTN</name>
<dbReference type="AlphaFoldDB" id="A0A919SM45"/>
<dbReference type="PROSITE" id="PS51257">
    <property type="entry name" value="PROKAR_LIPOPROTEIN"/>
    <property type="match status" value="1"/>
</dbReference>
<dbReference type="InterPro" id="IPR051313">
    <property type="entry name" value="Bact_iron-sidero_bind"/>
</dbReference>
<dbReference type="Proteomes" id="UP000680865">
    <property type="component" value="Unassembled WGS sequence"/>
</dbReference>
<evidence type="ECO:0000313" key="8">
    <source>
        <dbReference type="EMBL" id="GIM74264.1"/>
    </source>
</evidence>
<dbReference type="EMBL" id="BOQP01000019">
    <property type="protein sequence ID" value="GIM74264.1"/>
    <property type="molecule type" value="Genomic_DNA"/>
</dbReference>
<feature type="region of interest" description="Disordered" evidence="5">
    <location>
        <begin position="30"/>
        <end position="57"/>
    </location>
</feature>
<protein>
    <submittedName>
        <fullName evidence="8">ABC transporter substrate-binding protein</fullName>
    </submittedName>
</protein>
<sequence>MILVNRLTATAAMLAVAAATITACGTTKVDEPAAGGPSAPASQTCADDTTSTATGPVSMTDGVGRKVELAKPAQRVAVLEWQQTEDVLTLCLTPVAVADAKGYATYVKAETLPANVADTGERGEPDLDALYATKPDLIIVEAFKADDELITKLEKRGVPVLATVGADATGQIANMKKVFSMIGTATGRTERADLVLRQFDEHLAQAKTKVAAANVTAKDFLFFDGWIEGGNVVIRPYGKGALFTELGEQLGLTPAWTDAVNKAYGSGGVDPAYGLAQTDIEGLTAVGGATLFYSDDQTPESYVPELRKSSIWTALPAVKEGRAYPFPAGVWGAGGPLSNEQAIDAYTEILTKG</sequence>
<dbReference type="PANTHER" id="PTHR30532">
    <property type="entry name" value="IRON III DICITRATE-BINDING PERIPLASMIC PROTEIN"/>
    <property type="match status" value="1"/>
</dbReference>
<dbReference type="GO" id="GO:1901678">
    <property type="term" value="P:iron coordination entity transport"/>
    <property type="evidence" value="ECO:0007669"/>
    <property type="project" value="UniProtKB-ARBA"/>
</dbReference>
<reference evidence="8" key="1">
    <citation type="submission" date="2021-03" db="EMBL/GenBank/DDBJ databases">
        <title>Whole genome shotgun sequence of Actinoplanes consettensis NBRC 14913.</title>
        <authorList>
            <person name="Komaki H."/>
            <person name="Tamura T."/>
        </authorList>
    </citation>
    <scope>NUCLEOTIDE SEQUENCE</scope>
    <source>
        <strain evidence="8">NBRC 14913</strain>
    </source>
</reference>
<feature type="compositionally biased region" description="Polar residues" evidence="5">
    <location>
        <begin position="43"/>
        <end position="57"/>
    </location>
</feature>
<keyword evidence="9" id="KW-1185">Reference proteome</keyword>
<dbReference type="InterPro" id="IPR002491">
    <property type="entry name" value="ABC_transptr_periplasmic_BD"/>
</dbReference>
<evidence type="ECO:0000256" key="5">
    <source>
        <dbReference type="SAM" id="MobiDB-lite"/>
    </source>
</evidence>